<name>A0A3Q8SDZ3_9BACL</name>
<dbReference type="GO" id="GO:0008761">
    <property type="term" value="F:UDP-N-acetylglucosamine 2-epimerase activity"/>
    <property type="evidence" value="ECO:0007669"/>
    <property type="project" value="UniProtKB-EC"/>
</dbReference>
<organism evidence="3 4">
    <name type="scientific">Paenibacillus lentus</name>
    <dbReference type="NCBI Taxonomy" id="1338368"/>
    <lineage>
        <taxon>Bacteria</taxon>
        <taxon>Bacillati</taxon>
        <taxon>Bacillota</taxon>
        <taxon>Bacilli</taxon>
        <taxon>Bacillales</taxon>
        <taxon>Paenibacillaceae</taxon>
        <taxon>Paenibacillus</taxon>
    </lineage>
</organism>
<dbReference type="NCBIfam" id="TIGR00236">
    <property type="entry name" value="wecB"/>
    <property type="match status" value="1"/>
</dbReference>
<sequence length="364" mass="41079">MRIMTILGTRPEIIRLSLIIPLLDRYADKHVLVHTGQNFNSSLSDIFFQELGLRQPDYVLQNRNTSLGNQLAAMFSQMENILQSEKPDRVLLLGDTNSALCAILAERMGIPVIHMEAGNRCFDLEVPEEKNRKLIDAISTINMPYTPQSKQHLIAEGVPSRRIILTGNPIYEVMKHYEPSIAGSDILGRLKLKPGEYFIVTTHRAENVDHPVHLQEIMEGLNKVAEAYGQRLICSIHPRTKSRIGKDLKIQMNPLVEFHEPFGFFDFVNLERHARCALTDSGTVQEECCIMQVPTVTIRRTTERPETVDCGSNVVSGLDSSRIAAAVQLMTELERNWTCPEGYLEERVSHKVVKFVLGGKANVH</sequence>
<evidence type="ECO:0000256" key="1">
    <source>
        <dbReference type="RuleBase" id="RU003513"/>
    </source>
</evidence>
<dbReference type="InterPro" id="IPR003331">
    <property type="entry name" value="UDP_GlcNAc_Epimerase_2_dom"/>
</dbReference>
<dbReference type="SUPFAM" id="SSF53756">
    <property type="entry name" value="UDP-Glycosyltransferase/glycogen phosphorylase"/>
    <property type="match status" value="1"/>
</dbReference>
<keyword evidence="4" id="KW-1185">Reference proteome</keyword>
<evidence type="ECO:0000259" key="2">
    <source>
        <dbReference type="Pfam" id="PF02350"/>
    </source>
</evidence>
<dbReference type="AlphaFoldDB" id="A0A3Q8SDZ3"/>
<dbReference type="PANTHER" id="PTHR43174:SF1">
    <property type="entry name" value="UDP-N-ACETYLGLUCOSAMINE 2-EPIMERASE"/>
    <property type="match status" value="1"/>
</dbReference>
<feature type="domain" description="UDP-N-acetylglucosamine 2-epimerase" evidence="2">
    <location>
        <begin position="29"/>
        <end position="355"/>
    </location>
</feature>
<accession>A0A3Q8SDZ3</accession>
<evidence type="ECO:0000313" key="3">
    <source>
        <dbReference type="EMBL" id="AZK48360.1"/>
    </source>
</evidence>
<dbReference type="Pfam" id="PF02350">
    <property type="entry name" value="Epimerase_2"/>
    <property type="match status" value="1"/>
</dbReference>
<reference evidence="3 4" key="1">
    <citation type="submission" date="2018-11" db="EMBL/GenBank/DDBJ databases">
        <title>Genome sequencing of Paenibacillus lentus DSM25539(T).</title>
        <authorList>
            <person name="Kook J.-K."/>
            <person name="Park S.-N."/>
            <person name="Lim Y.K."/>
        </authorList>
    </citation>
    <scope>NUCLEOTIDE SEQUENCE [LARGE SCALE GENOMIC DNA]</scope>
    <source>
        <strain evidence="3 4">DSM 25539</strain>
    </source>
</reference>
<dbReference type="Gene3D" id="3.40.50.2000">
    <property type="entry name" value="Glycogen Phosphorylase B"/>
    <property type="match status" value="2"/>
</dbReference>
<proteinExistence type="inferred from homology"/>
<dbReference type="PANTHER" id="PTHR43174">
    <property type="entry name" value="UDP-N-ACETYLGLUCOSAMINE 2-EPIMERASE"/>
    <property type="match status" value="1"/>
</dbReference>
<dbReference type="RefSeq" id="WP_125084517.1">
    <property type="nucleotide sequence ID" value="NZ_CP034248.1"/>
</dbReference>
<dbReference type="EMBL" id="CP034248">
    <property type="protein sequence ID" value="AZK48360.1"/>
    <property type="molecule type" value="Genomic_DNA"/>
</dbReference>
<dbReference type="Proteomes" id="UP000273145">
    <property type="component" value="Chromosome"/>
</dbReference>
<protein>
    <submittedName>
        <fullName evidence="3">UDP-N-acetylglucosamine 2-epimerase (Non-hydrolyzing)</fullName>
        <ecNumber evidence="3">5.1.3.14</ecNumber>
    </submittedName>
</protein>
<dbReference type="InterPro" id="IPR029767">
    <property type="entry name" value="WecB-like"/>
</dbReference>
<keyword evidence="1 3" id="KW-0413">Isomerase</keyword>
<dbReference type="KEGG" id="plen:EIM92_21075"/>
<dbReference type="EC" id="5.1.3.14" evidence="3"/>
<comment type="similarity">
    <text evidence="1">Belongs to the UDP-N-acetylglucosamine 2-epimerase family.</text>
</comment>
<gene>
    <name evidence="3" type="ORF">EIM92_21075</name>
</gene>
<evidence type="ECO:0000313" key="4">
    <source>
        <dbReference type="Proteomes" id="UP000273145"/>
    </source>
</evidence>
<dbReference type="CDD" id="cd03786">
    <property type="entry name" value="GTB_UDP-GlcNAc_2-Epimerase"/>
    <property type="match status" value="1"/>
</dbReference>
<dbReference type="OrthoDB" id="9803238at2"/>